<dbReference type="Proteomes" id="UP000051221">
    <property type="component" value="Unassembled WGS sequence"/>
</dbReference>
<name>A0A0Q2MJ95_VIBFU</name>
<evidence type="ECO:0008006" key="3">
    <source>
        <dbReference type="Google" id="ProtNLM"/>
    </source>
</evidence>
<comment type="caution">
    <text evidence="1">The sequence shown here is derived from an EMBL/GenBank/DDBJ whole genome shotgun (WGS) entry which is preliminary data.</text>
</comment>
<proteinExistence type="predicted"/>
<dbReference type="InParanoid" id="A0A0Q2MJ95"/>
<gene>
    <name evidence="1" type="ORF">AMR76_00245</name>
</gene>
<evidence type="ECO:0000313" key="1">
    <source>
        <dbReference type="EMBL" id="KQH87770.1"/>
    </source>
</evidence>
<keyword evidence="2" id="KW-1185">Reference proteome</keyword>
<reference evidence="1 2" key="1">
    <citation type="submission" date="2015-08" db="EMBL/GenBank/DDBJ databases">
        <title>Antibacterial properties of a collection of Vibrionaceae strains.</title>
        <authorList>
            <person name="Giubergia S."/>
        </authorList>
    </citation>
    <scope>NUCLEOTIDE SEQUENCE [LARGE SCALE GENOMIC DNA]</scope>
    <source>
        <strain evidence="1 2">S0821</strain>
    </source>
</reference>
<organism evidence="1 2">
    <name type="scientific">Vibrio furnissii</name>
    <dbReference type="NCBI Taxonomy" id="29494"/>
    <lineage>
        <taxon>Bacteria</taxon>
        <taxon>Pseudomonadati</taxon>
        <taxon>Pseudomonadota</taxon>
        <taxon>Gammaproteobacteria</taxon>
        <taxon>Vibrionales</taxon>
        <taxon>Vibrionaceae</taxon>
        <taxon>Vibrio</taxon>
    </lineage>
</organism>
<dbReference type="InterPro" id="IPR011990">
    <property type="entry name" value="TPR-like_helical_dom_sf"/>
</dbReference>
<dbReference type="AlphaFoldDB" id="A0A0Q2MJ95"/>
<sequence>MDKSQYLLKLEIDQLRHRIESEPQQVLAVAEQCLTRAKQIEFSDGILQSLIIMSRCLWCDMDYRAGLKTIKQAFTYQNSLETDDYLPEILHVHALHFWGQAKYYSAQQFWINALEQAALVEENEILIECLIGLGNVWRITNEHKLAGATHELAVKVANNTRIHWLEGKARILWAWDLYLLNQYVEMLTVLDGAEEALRGHPDRTWQAEVWDFRGLALLGLERLSDAEEATQRAHELAVKHDLVWMKAHSFISRARLELLRKNLDHATELLQLAEASADKFDNGELLSQICYQQSRVAEEQGNFRAALAAFRKYRQFSTAMLREQTIRAGLDKARASKRQLEQRARKLINRVRAQHEYDPEKHLSNVVSETYWWEQMVQFKAELQHATHSVIVIQHHDAHFLDVCTELVHSLCASQDLLSRLSSQRLGLLLAEKDDAAQQVYQTLLNMLAIYPWQRKGLSGEQPIVTLHSILSFPFTLEQLEEMSPQEESYGSSTQ</sequence>
<protein>
    <recommendedName>
        <fullName evidence="3">ATP-dependent transcriptional regulator</fullName>
    </recommendedName>
</protein>
<dbReference type="Gene3D" id="1.25.40.10">
    <property type="entry name" value="Tetratricopeptide repeat domain"/>
    <property type="match status" value="2"/>
</dbReference>
<dbReference type="SUPFAM" id="SSF48452">
    <property type="entry name" value="TPR-like"/>
    <property type="match status" value="2"/>
</dbReference>
<dbReference type="EMBL" id="LKHS01000001">
    <property type="protein sequence ID" value="KQH87770.1"/>
    <property type="molecule type" value="Genomic_DNA"/>
</dbReference>
<dbReference type="RefSeq" id="WP_055464914.1">
    <property type="nucleotide sequence ID" value="NZ_LKHS01000001.1"/>
</dbReference>
<evidence type="ECO:0000313" key="2">
    <source>
        <dbReference type="Proteomes" id="UP000051221"/>
    </source>
</evidence>
<accession>A0A0Q2MJ95</accession>